<reference evidence="2" key="1">
    <citation type="submission" date="2015-09" db="EMBL/GenBank/DDBJ databases">
        <authorList>
            <consortium name="Pathogen Informatics"/>
        </authorList>
    </citation>
    <scope>NUCLEOTIDE SEQUENCE [LARGE SCALE GENOMIC DNA]</scope>
    <source>
        <strain evidence="2">Lake Konstanz</strain>
    </source>
</reference>
<dbReference type="AlphaFoldDB" id="A0A0S4JDR9"/>
<proteinExistence type="predicted"/>
<dbReference type="Proteomes" id="UP000051952">
    <property type="component" value="Unassembled WGS sequence"/>
</dbReference>
<dbReference type="InterPro" id="IPR037151">
    <property type="entry name" value="AlkB-like_sf"/>
</dbReference>
<keyword evidence="2" id="KW-1185">Reference proteome</keyword>
<dbReference type="Gene3D" id="2.60.120.590">
    <property type="entry name" value="Alpha-ketoglutarate-dependent dioxygenase AlkB-like"/>
    <property type="match status" value="1"/>
</dbReference>
<dbReference type="OMA" id="PNVQRCE"/>
<dbReference type="EMBL" id="CYKH01001761">
    <property type="protein sequence ID" value="CUG89709.1"/>
    <property type="molecule type" value="Genomic_DNA"/>
</dbReference>
<evidence type="ECO:0000313" key="2">
    <source>
        <dbReference type="Proteomes" id="UP000051952"/>
    </source>
</evidence>
<dbReference type="OrthoDB" id="271595at2759"/>
<organism evidence="1 2">
    <name type="scientific">Bodo saltans</name>
    <name type="common">Flagellated protozoan</name>
    <dbReference type="NCBI Taxonomy" id="75058"/>
    <lineage>
        <taxon>Eukaryota</taxon>
        <taxon>Discoba</taxon>
        <taxon>Euglenozoa</taxon>
        <taxon>Kinetoplastea</taxon>
        <taxon>Metakinetoplastina</taxon>
        <taxon>Eubodonida</taxon>
        <taxon>Bodonidae</taxon>
        <taxon>Bodo</taxon>
    </lineage>
</organism>
<evidence type="ECO:0000313" key="1">
    <source>
        <dbReference type="EMBL" id="CUG89709.1"/>
    </source>
</evidence>
<name>A0A0S4JDR9_BODSA</name>
<dbReference type="VEuPathDB" id="TriTrypDB:BSAL_22975"/>
<gene>
    <name evidence="1" type="ORF">BSAL_22975</name>
</gene>
<sequence>MREHTKAINNSHMCSSPHPVTFFPLHSLCRDRIRCEKEYRDDDDSLPLRNNKENIKLHRLRLLGAYVSFDVVDRQTFPTRTQSRTNSLDMIWVLGSTLTRRQTFFHLLFNRRDSINNMLRVTVFRRVLQNVAPLVATASSSSSPLQGSSSSLKHDTSLVNLPPGVESCRVFRNVINDYDEELIIEELARIVPKEGQSYYADPTRVNDKILRNIYLELFGFQDFAETKNWRRKKEQQRIPGLVWSPTLVEKIAHGYGRELLGGLVPDGARVVEHHLPGYEMHTEHPSMGRSFLYLNLMSDAIITFDDEATQRKGEAYLPQRSLMVCSGELRWGWRIGEHPQLGRVFRGSDGAVRKRLSEDPEMRLSIQLWKFDPNLVDRRQLQDDLEAAVEEAKVKSATLAAEKEAQLAQKKLDGTEGQEEEKLTFTLPPRLKQQLAEGAMGSPVKAGRAAVGVEQFKAGSLGGDLAAPEKMTKTKKSITDLQNDLTMYRQSMSNVQTLMKDIQGKQNSNEPISTEWLKEQADAVQNKRASELDTDYGFDSSNPEKAWDDVDRKAREYKNKIKGMNYDDDKSREAKSFDLGFDPDVEAPLDIKETLNRLVPHMKDGEKVVRENDFGNMYGRK</sequence>
<accession>A0A0S4JDR9</accession>
<protein>
    <submittedName>
        <fullName evidence="1">Uncharacterized protein</fullName>
    </submittedName>
</protein>